<feature type="domain" description="PLA2c" evidence="10">
    <location>
        <begin position="1"/>
        <end position="195"/>
    </location>
</feature>
<dbReference type="Gene3D" id="3.40.1090.10">
    <property type="entry name" value="Cytosolic phospholipase A2 catalytic domain"/>
    <property type="match status" value="1"/>
</dbReference>
<dbReference type="EC" id="3.1.1.5" evidence="2 9"/>
<evidence type="ECO:0000259" key="10">
    <source>
        <dbReference type="PROSITE" id="PS51210"/>
    </source>
</evidence>
<reference evidence="11" key="1">
    <citation type="journal article" date="2018" name="Mol. Biol. Evol.">
        <title>Broad Genomic Sampling Reveals a Smut Pathogenic Ancestry of the Fungal Clade Ustilaginomycotina.</title>
        <authorList>
            <person name="Kijpornyongpan T."/>
            <person name="Mondo S.J."/>
            <person name="Barry K."/>
            <person name="Sandor L."/>
            <person name="Lee J."/>
            <person name="Lipzen A."/>
            <person name="Pangilinan J."/>
            <person name="LaButti K."/>
            <person name="Hainaut M."/>
            <person name="Henrissat B."/>
            <person name="Grigoriev I.V."/>
            <person name="Spatafora J.W."/>
            <person name="Aime M.C."/>
        </authorList>
    </citation>
    <scope>NUCLEOTIDE SEQUENCE [LARGE SCALE GENOMIC DNA]</scope>
    <source>
        <strain evidence="11">MCA 4198</strain>
    </source>
</reference>
<dbReference type="AlphaFoldDB" id="A0A316YAX4"/>
<keyword evidence="7" id="KW-0325">Glycoprotein</keyword>
<evidence type="ECO:0000313" key="11">
    <source>
        <dbReference type="EMBL" id="PWN86960.1"/>
    </source>
</evidence>
<comment type="similarity">
    <text evidence="1 9">Belongs to the lysophospholipase family.</text>
</comment>
<name>A0A316YAX4_9BASI</name>
<dbReference type="Pfam" id="PF01735">
    <property type="entry name" value="PLA2_B"/>
    <property type="match status" value="1"/>
</dbReference>
<feature type="non-terminal residue" evidence="11">
    <location>
        <position position="1"/>
    </location>
</feature>
<dbReference type="GO" id="GO:0004623">
    <property type="term" value="F:phospholipase A2 activity"/>
    <property type="evidence" value="ECO:0007669"/>
    <property type="project" value="TreeGrafter"/>
</dbReference>
<evidence type="ECO:0000256" key="8">
    <source>
        <dbReference type="PROSITE-ProRule" id="PRU00555"/>
    </source>
</evidence>
<gene>
    <name evidence="11" type="ORF">FA10DRAFT_234903</name>
</gene>
<evidence type="ECO:0000256" key="5">
    <source>
        <dbReference type="ARBA" id="ARBA00022963"/>
    </source>
</evidence>
<evidence type="ECO:0000256" key="7">
    <source>
        <dbReference type="ARBA" id="ARBA00023180"/>
    </source>
</evidence>
<keyword evidence="6 8" id="KW-0443">Lipid metabolism</keyword>
<accession>A0A316YAX4</accession>
<keyword evidence="4 8" id="KW-0378">Hydrolase</keyword>
<evidence type="ECO:0000256" key="6">
    <source>
        <dbReference type="ARBA" id="ARBA00023098"/>
    </source>
</evidence>
<dbReference type="SUPFAM" id="SSF52151">
    <property type="entry name" value="FabD/lysophospholipase-like"/>
    <property type="match status" value="1"/>
</dbReference>
<sequence length="263" mass="27589">GFNNNQDDRLTLVDGGEDGQVIPLAPLIQPVRNVDMVLTLDSLREGTNGWPAGYSIYATYLRYSSLAGQFGSAVKMPAVPAGADFVGQGLNTRPTFFGCSDTDSPIVIYVANYPWSTLSNFTSDQFQYDLATSQLGLDNGVEAATLGGLTAGTDISWPTCLACAAMQRALERTKMARPKRCDTCMKLYCWDGETSSSDTSAAYAPSVGPPQWVIDNAKTTSASQGTQGSGGGTQGGGADGAVHLKLPHALALASIFIATLALL</sequence>
<evidence type="ECO:0000256" key="2">
    <source>
        <dbReference type="ARBA" id="ARBA00013274"/>
    </source>
</evidence>
<dbReference type="Proteomes" id="UP000245768">
    <property type="component" value="Unassembled WGS sequence"/>
</dbReference>
<evidence type="ECO:0000256" key="3">
    <source>
        <dbReference type="ARBA" id="ARBA00022729"/>
    </source>
</evidence>
<dbReference type="EMBL" id="KZ819641">
    <property type="protein sequence ID" value="PWN86960.1"/>
    <property type="molecule type" value="Genomic_DNA"/>
</dbReference>
<evidence type="ECO:0000256" key="9">
    <source>
        <dbReference type="RuleBase" id="RU362103"/>
    </source>
</evidence>
<dbReference type="RefSeq" id="XP_025374158.1">
    <property type="nucleotide sequence ID" value="XM_025519005.1"/>
</dbReference>
<evidence type="ECO:0000256" key="4">
    <source>
        <dbReference type="ARBA" id="ARBA00022801"/>
    </source>
</evidence>
<dbReference type="GO" id="GO:0005829">
    <property type="term" value="C:cytosol"/>
    <property type="evidence" value="ECO:0007669"/>
    <property type="project" value="TreeGrafter"/>
</dbReference>
<organism evidence="11 12">
    <name type="scientific">Acaromyces ingoldii</name>
    <dbReference type="NCBI Taxonomy" id="215250"/>
    <lineage>
        <taxon>Eukaryota</taxon>
        <taxon>Fungi</taxon>
        <taxon>Dikarya</taxon>
        <taxon>Basidiomycota</taxon>
        <taxon>Ustilaginomycotina</taxon>
        <taxon>Exobasidiomycetes</taxon>
        <taxon>Exobasidiales</taxon>
        <taxon>Cryptobasidiaceae</taxon>
        <taxon>Acaromyces</taxon>
    </lineage>
</organism>
<dbReference type="InterPro" id="IPR002642">
    <property type="entry name" value="LysoPLipase_cat_dom"/>
</dbReference>
<keyword evidence="5 8" id="KW-0442">Lipid degradation</keyword>
<keyword evidence="12" id="KW-1185">Reference proteome</keyword>
<dbReference type="GO" id="GO:0004622">
    <property type="term" value="F:phosphatidylcholine lysophospholipase activity"/>
    <property type="evidence" value="ECO:0007669"/>
    <property type="project" value="UniProtKB-EC"/>
</dbReference>
<evidence type="ECO:0000313" key="12">
    <source>
        <dbReference type="Proteomes" id="UP000245768"/>
    </source>
</evidence>
<comment type="catalytic activity">
    <reaction evidence="9">
        <text>a 1-acyl-sn-glycero-3-phosphocholine + H2O = sn-glycerol 3-phosphocholine + a fatty acid + H(+)</text>
        <dbReference type="Rhea" id="RHEA:15177"/>
        <dbReference type="ChEBI" id="CHEBI:15377"/>
        <dbReference type="ChEBI" id="CHEBI:15378"/>
        <dbReference type="ChEBI" id="CHEBI:16870"/>
        <dbReference type="ChEBI" id="CHEBI:28868"/>
        <dbReference type="ChEBI" id="CHEBI:58168"/>
        <dbReference type="EC" id="3.1.1.5"/>
    </reaction>
</comment>
<dbReference type="InterPro" id="IPR016035">
    <property type="entry name" value="Acyl_Trfase/lysoPLipase"/>
</dbReference>
<dbReference type="PROSITE" id="PS51210">
    <property type="entry name" value="PLA2C"/>
    <property type="match status" value="1"/>
</dbReference>
<proteinExistence type="inferred from homology"/>
<dbReference type="STRING" id="215250.A0A316YAX4"/>
<dbReference type="InParanoid" id="A0A316YAX4"/>
<dbReference type="PANTHER" id="PTHR10728:SF33">
    <property type="entry name" value="LYSOPHOSPHOLIPASE 1-RELATED"/>
    <property type="match status" value="1"/>
</dbReference>
<keyword evidence="3" id="KW-0732">Signal</keyword>
<dbReference type="OrthoDB" id="4084751at2759"/>
<protein>
    <recommendedName>
        <fullName evidence="2 9">Lysophospholipase</fullName>
        <ecNumber evidence="2 9">3.1.1.5</ecNumber>
    </recommendedName>
</protein>
<dbReference type="GO" id="GO:0046475">
    <property type="term" value="P:glycerophospholipid catabolic process"/>
    <property type="evidence" value="ECO:0007669"/>
    <property type="project" value="TreeGrafter"/>
</dbReference>
<dbReference type="GeneID" id="37040921"/>
<dbReference type="PANTHER" id="PTHR10728">
    <property type="entry name" value="CYTOSOLIC PHOSPHOLIPASE A2"/>
    <property type="match status" value="1"/>
</dbReference>
<evidence type="ECO:0000256" key="1">
    <source>
        <dbReference type="ARBA" id="ARBA00008780"/>
    </source>
</evidence>